<proteinExistence type="predicted"/>
<evidence type="ECO:0000313" key="2">
    <source>
        <dbReference type="Proteomes" id="UP000001072"/>
    </source>
</evidence>
<gene>
    <name evidence="1" type="ORF">MELLADRAFT_104621</name>
</gene>
<dbReference type="InParanoid" id="F4RFB7"/>
<name>F4RFB7_MELLP</name>
<dbReference type="GeneID" id="18922343"/>
<accession>F4RFB7</accession>
<dbReference type="KEGG" id="mlr:MELLADRAFT_104621"/>
<dbReference type="VEuPathDB" id="FungiDB:MELLADRAFT_104621"/>
<dbReference type="AlphaFoldDB" id="F4RFB7"/>
<keyword evidence="2" id="KW-1185">Reference proteome</keyword>
<reference evidence="2" key="1">
    <citation type="journal article" date="2011" name="Proc. Natl. Acad. Sci. U.S.A.">
        <title>Obligate biotrophy features unraveled by the genomic analysis of rust fungi.</title>
        <authorList>
            <person name="Duplessis S."/>
            <person name="Cuomo C.A."/>
            <person name="Lin Y.-C."/>
            <person name="Aerts A."/>
            <person name="Tisserant E."/>
            <person name="Veneault-Fourrey C."/>
            <person name="Joly D.L."/>
            <person name="Hacquard S."/>
            <person name="Amselem J."/>
            <person name="Cantarel B.L."/>
            <person name="Chiu R."/>
            <person name="Coutinho P.M."/>
            <person name="Feau N."/>
            <person name="Field M."/>
            <person name="Frey P."/>
            <person name="Gelhaye E."/>
            <person name="Goldberg J."/>
            <person name="Grabherr M.G."/>
            <person name="Kodira C.D."/>
            <person name="Kohler A."/>
            <person name="Kuees U."/>
            <person name="Lindquist E.A."/>
            <person name="Lucas S.M."/>
            <person name="Mago R."/>
            <person name="Mauceli E."/>
            <person name="Morin E."/>
            <person name="Murat C."/>
            <person name="Pangilinan J.L."/>
            <person name="Park R."/>
            <person name="Pearson M."/>
            <person name="Quesneville H."/>
            <person name="Rouhier N."/>
            <person name="Sakthikumar S."/>
            <person name="Salamov A.A."/>
            <person name="Schmutz J."/>
            <person name="Selles B."/>
            <person name="Shapiro H."/>
            <person name="Tanguay P."/>
            <person name="Tuskan G.A."/>
            <person name="Henrissat B."/>
            <person name="Van de Peer Y."/>
            <person name="Rouze P."/>
            <person name="Ellis J.G."/>
            <person name="Dodds P.N."/>
            <person name="Schein J.E."/>
            <person name="Zhong S."/>
            <person name="Hamelin R.C."/>
            <person name="Grigoriev I.V."/>
            <person name="Szabo L.J."/>
            <person name="Martin F."/>
        </authorList>
    </citation>
    <scope>NUCLEOTIDE SEQUENCE [LARGE SCALE GENOMIC DNA]</scope>
    <source>
        <strain evidence="2">98AG31 / pathotype 3-4-7</strain>
    </source>
</reference>
<sequence length="118" mass="13278">MTISTVHSNYLKTTGIEINFQVRQGQPTPTTLDEVATLINLIGTNIKTLRITFIDYKTISPSLIKSIGNLKKLKSIEILFMNGKLNNQNYDPNALSSLLGVLPAKLEHLHLYHYPRTI</sequence>
<dbReference type="Proteomes" id="UP000001072">
    <property type="component" value="Unassembled WGS sequence"/>
</dbReference>
<dbReference type="RefSeq" id="XP_007407760.1">
    <property type="nucleotide sequence ID" value="XM_007407698.1"/>
</dbReference>
<dbReference type="HOGENOM" id="CLU_2073665_0_0_1"/>
<dbReference type="EMBL" id="GL883099">
    <property type="protein sequence ID" value="EGG08786.1"/>
    <property type="molecule type" value="Genomic_DNA"/>
</dbReference>
<protein>
    <submittedName>
        <fullName evidence="1">Uncharacterized protein</fullName>
    </submittedName>
</protein>
<evidence type="ECO:0000313" key="1">
    <source>
        <dbReference type="EMBL" id="EGG08786.1"/>
    </source>
</evidence>
<organism evidence="2">
    <name type="scientific">Melampsora larici-populina (strain 98AG31 / pathotype 3-4-7)</name>
    <name type="common">Poplar leaf rust fungus</name>
    <dbReference type="NCBI Taxonomy" id="747676"/>
    <lineage>
        <taxon>Eukaryota</taxon>
        <taxon>Fungi</taxon>
        <taxon>Dikarya</taxon>
        <taxon>Basidiomycota</taxon>
        <taxon>Pucciniomycotina</taxon>
        <taxon>Pucciniomycetes</taxon>
        <taxon>Pucciniales</taxon>
        <taxon>Melampsoraceae</taxon>
        <taxon>Melampsora</taxon>
    </lineage>
</organism>